<dbReference type="PANTHER" id="PTHR35741:SF1">
    <property type="entry name" value="FACTOR CWC22-LIKE PROTEIN, PUTATIVE (DUF3245)-RELATED"/>
    <property type="match status" value="1"/>
</dbReference>
<dbReference type="OrthoDB" id="1908779at2759"/>
<dbReference type="EMBL" id="CACTIH010007415">
    <property type="protein sequence ID" value="CAA3012882.1"/>
    <property type="molecule type" value="Genomic_DNA"/>
</dbReference>
<evidence type="ECO:0000313" key="2">
    <source>
        <dbReference type="EMBL" id="CAA3012882.1"/>
    </source>
</evidence>
<gene>
    <name evidence="2" type="ORF">OLEA9_A067539</name>
</gene>
<dbReference type="AlphaFoldDB" id="A0A8S0U2Y9"/>
<proteinExistence type="predicted"/>
<sequence>PRETRVANSSDAVKRKLLAKLDAEKRKVVKRAEEFVPSSKDRKVDEDIEYELKSKTKDFSKKRPLNRNSTLQEKEKHK</sequence>
<reference evidence="2 3" key="1">
    <citation type="submission" date="2019-12" db="EMBL/GenBank/DDBJ databases">
        <authorList>
            <person name="Alioto T."/>
            <person name="Alioto T."/>
            <person name="Gomez Garrido J."/>
        </authorList>
    </citation>
    <scope>NUCLEOTIDE SEQUENCE [LARGE SCALE GENOMIC DNA]</scope>
</reference>
<dbReference type="Gramene" id="OE9A067539T1">
    <property type="protein sequence ID" value="OE9A067539C1"/>
    <property type="gene ID" value="OE9A067539"/>
</dbReference>
<feature type="region of interest" description="Disordered" evidence="1">
    <location>
        <begin position="55"/>
        <end position="78"/>
    </location>
</feature>
<keyword evidence="3" id="KW-1185">Reference proteome</keyword>
<comment type="caution">
    <text evidence="2">The sequence shown here is derived from an EMBL/GenBank/DDBJ whole genome shotgun (WGS) entry which is preliminary data.</text>
</comment>
<accession>A0A8S0U2Y9</accession>
<dbReference type="Proteomes" id="UP000594638">
    <property type="component" value="Unassembled WGS sequence"/>
</dbReference>
<name>A0A8S0U2Y9_OLEEU</name>
<evidence type="ECO:0000256" key="1">
    <source>
        <dbReference type="SAM" id="MobiDB-lite"/>
    </source>
</evidence>
<protein>
    <submittedName>
        <fullName evidence="2">Uncharacterized protein</fullName>
    </submittedName>
</protein>
<organism evidence="2 3">
    <name type="scientific">Olea europaea subsp. europaea</name>
    <dbReference type="NCBI Taxonomy" id="158383"/>
    <lineage>
        <taxon>Eukaryota</taxon>
        <taxon>Viridiplantae</taxon>
        <taxon>Streptophyta</taxon>
        <taxon>Embryophyta</taxon>
        <taxon>Tracheophyta</taxon>
        <taxon>Spermatophyta</taxon>
        <taxon>Magnoliopsida</taxon>
        <taxon>eudicotyledons</taxon>
        <taxon>Gunneridae</taxon>
        <taxon>Pentapetalae</taxon>
        <taxon>asterids</taxon>
        <taxon>lamiids</taxon>
        <taxon>Lamiales</taxon>
        <taxon>Oleaceae</taxon>
        <taxon>Oleeae</taxon>
        <taxon>Olea</taxon>
    </lineage>
</organism>
<feature type="non-terminal residue" evidence="2">
    <location>
        <position position="1"/>
    </location>
</feature>
<dbReference type="PANTHER" id="PTHR35741">
    <property type="entry name" value="FACTOR CWC22-LIKE PROTEIN, PUTATIVE (DUF3245)-RELATED"/>
    <property type="match status" value="1"/>
</dbReference>
<evidence type="ECO:0000313" key="3">
    <source>
        <dbReference type="Proteomes" id="UP000594638"/>
    </source>
</evidence>